<comment type="caution">
    <text evidence="5">The sequence shown here is derived from an EMBL/GenBank/DDBJ whole genome shotgun (WGS) entry which is preliminary data.</text>
</comment>
<keyword evidence="1 5" id="KW-0645">Protease</keyword>
<dbReference type="PRINTS" id="PR00834">
    <property type="entry name" value="PROTEASES2C"/>
</dbReference>
<dbReference type="Proteomes" id="UP000094056">
    <property type="component" value="Unassembled WGS sequence"/>
</dbReference>
<evidence type="ECO:0000259" key="4">
    <source>
        <dbReference type="Pfam" id="PF14326"/>
    </source>
</evidence>
<keyword evidence="3" id="KW-0472">Membrane</keyword>
<evidence type="ECO:0000313" key="6">
    <source>
        <dbReference type="Proteomes" id="UP000094056"/>
    </source>
</evidence>
<dbReference type="Gene3D" id="2.40.10.120">
    <property type="match status" value="1"/>
</dbReference>
<feature type="domain" description="DUF4384" evidence="4">
    <location>
        <begin position="212"/>
        <end position="286"/>
    </location>
</feature>
<protein>
    <submittedName>
        <fullName evidence="5">Protease</fullName>
    </submittedName>
</protein>
<dbReference type="GO" id="GO:0004252">
    <property type="term" value="F:serine-type endopeptidase activity"/>
    <property type="evidence" value="ECO:0007669"/>
    <property type="project" value="InterPro"/>
</dbReference>
<accession>A0A1E3X7H9</accession>
<dbReference type="PANTHER" id="PTHR43343:SF3">
    <property type="entry name" value="PROTEASE DO-LIKE 8, CHLOROPLASTIC"/>
    <property type="match status" value="1"/>
</dbReference>
<name>A0A1E3X7H9_9BACT</name>
<dbReference type="AlphaFoldDB" id="A0A1E3X7H9"/>
<dbReference type="PANTHER" id="PTHR43343">
    <property type="entry name" value="PEPTIDASE S12"/>
    <property type="match status" value="1"/>
</dbReference>
<proteinExistence type="predicted"/>
<dbReference type="Pfam" id="PF13365">
    <property type="entry name" value="Trypsin_2"/>
    <property type="match status" value="1"/>
</dbReference>
<evidence type="ECO:0000313" key="5">
    <source>
        <dbReference type="EMBL" id="ODS31608.1"/>
    </source>
</evidence>
<feature type="transmembrane region" description="Helical" evidence="3">
    <location>
        <begin position="123"/>
        <end position="143"/>
    </location>
</feature>
<reference evidence="5 6" key="1">
    <citation type="submission" date="2016-07" db="EMBL/GenBank/DDBJ databases">
        <title>Draft genome of Scalindua rubra, obtained from a brine-seawater interface in the Red Sea, sheds light on salt adaptation in anammox bacteria.</title>
        <authorList>
            <person name="Speth D.R."/>
            <person name="Lagkouvardos I."/>
            <person name="Wang Y."/>
            <person name="Qian P.-Y."/>
            <person name="Dutilh B.E."/>
            <person name="Jetten M.S."/>
        </authorList>
    </citation>
    <scope>NUCLEOTIDE SEQUENCE [LARGE SCALE GENOMIC DNA]</scope>
    <source>
        <strain evidence="5">BSI-1</strain>
    </source>
</reference>
<dbReference type="InterPro" id="IPR025493">
    <property type="entry name" value="DUF4384"/>
</dbReference>
<evidence type="ECO:0000256" key="3">
    <source>
        <dbReference type="SAM" id="Phobius"/>
    </source>
</evidence>
<keyword evidence="3" id="KW-1133">Transmembrane helix</keyword>
<dbReference type="InterPro" id="IPR001940">
    <property type="entry name" value="Peptidase_S1C"/>
</dbReference>
<organism evidence="5 6">
    <name type="scientific">Candidatus Scalindua rubra</name>
    <dbReference type="NCBI Taxonomy" id="1872076"/>
    <lineage>
        <taxon>Bacteria</taxon>
        <taxon>Pseudomonadati</taxon>
        <taxon>Planctomycetota</taxon>
        <taxon>Candidatus Brocadiia</taxon>
        <taxon>Candidatus Brocadiales</taxon>
        <taxon>Candidatus Scalinduaceae</taxon>
        <taxon>Candidatus Scalindua</taxon>
    </lineage>
</organism>
<sequence>MDRIDKFLKSLLNKTKEDRSFLQEKEHTCPSEEIIACYLDNLLNDTEREKVVEHLTRCEDCLQQTMLLHSLRKETKENGYIETPTEATELAKNIVPESSVKSLINIISEFVGNTIRAKRGYRLVSYGSIALIALLSIGIYSIMFTREPTIPYDYDIYNTRGSTPTQIDELTEQAKTETSLDLSMNIIGQRKDTDGSVSRVTIEEGSILQSKDKFKVQFEINKDAYAYIIIHDSLNKANLLFPDPKIKLYNNVKANTSHTVPISDYWFWLDENVGIETVYVLASESPLDNIKALLLEMEDVDEPKKKVMEFVKGKASVVRAISFRHIDDKAFKEIIAIKQVEKKEINKEEPGSERIRDLIVRGENAIDNILSKSIPNTVNEDRIETTLSNIKKNLILEESRGVGGITVYKKASPAVVLVVTNEGTGSGSILDKEGHLLTNWHVVQGYDRVYVVFKPKKGIELKKEELLEELLYVAKVIKVDQMTDLALLKIENPPDNLPTLKRGNIDNVEVAQDVHAIGHPGGNVWTYTTGTISQIRPKYKFPHDNMIFESKVIQTQTPINPGSSGGPLLNDNAELVGINTFYIKGDGLNFAVSVDVIKEFLDRKMGRFAPRPQISSTPKPQVSTAPNTPSYYKYDTNGDGIVDMIECDTDGNGIADMYILDLNQDDRIDHIKMDQDENGKIDTVVYDTNKDGKYDTWAYDINEDGYMDQWLGR</sequence>
<keyword evidence="2" id="KW-0378">Hydrolase</keyword>
<dbReference type="GO" id="GO:0006508">
    <property type="term" value="P:proteolysis"/>
    <property type="evidence" value="ECO:0007669"/>
    <property type="project" value="UniProtKB-KW"/>
</dbReference>
<dbReference type="Pfam" id="PF14326">
    <property type="entry name" value="DUF4384"/>
    <property type="match status" value="1"/>
</dbReference>
<evidence type="ECO:0000256" key="2">
    <source>
        <dbReference type="ARBA" id="ARBA00022801"/>
    </source>
</evidence>
<gene>
    <name evidence="5" type="ORF">SCARUB_03269</name>
</gene>
<dbReference type="EMBL" id="MAYW01000106">
    <property type="protein sequence ID" value="ODS31608.1"/>
    <property type="molecule type" value="Genomic_DNA"/>
</dbReference>
<keyword evidence="3" id="KW-0812">Transmembrane</keyword>
<dbReference type="SUPFAM" id="SSF50494">
    <property type="entry name" value="Trypsin-like serine proteases"/>
    <property type="match status" value="1"/>
</dbReference>
<evidence type="ECO:0000256" key="1">
    <source>
        <dbReference type="ARBA" id="ARBA00022670"/>
    </source>
</evidence>
<dbReference type="InterPro" id="IPR009003">
    <property type="entry name" value="Peptidase_S1_PA"/>
</dbReference>
<dbReference type="InterPro" id="IPR051201">
    <property type="entry name" value="Chloro_Bact_Ser_Proteases"/>
</dbReference>